<dbReference type="SUPFAM" id="SSF53335">
    <property type="entry name" value="S-adenosyl-L-methionine-dependent methyltransferases"/>
    <property type="match status" value="1"/>
</dbReference>
<dbReference type="RefSeq" id="XP_008602188.1">
    <property type="nucleotide sequence ID" value="XM_008603966.1"/>
</dbReference>
<name>J4VUL4_BEAB2</name>
<protein>
    <submittedName>
        <fullName evidence="2">Uncharacterized protein</fullName>
    </submittedName>
</protein>
<organism evidence="2 3">
    <name type="scientific">Beauveria bassiana (strain ARSEF 2860)</name>
    <name type="common">White muscardine disease fungus</name>
    <name type="synonym">Tritirachium shiotae</name>
    <dbReference type="NCBI Taxonomy" id="655819"/>
    <lineage>
        <taxon>Eukaryota</taxon>
        <taxon>Fungi</taxon>
        <taxon>Dikarya</taxon>
        <taxon>Ascomycota</taxon>
        <taxon>Pezizomycotina</taxon>
        <taxon>Sordariomycetes</taxon>
        <taxon>Hypocreomycetidae</taxon>
        <taxon>Hypocreales</taxon>
        <taxon>Cordycipitaceae</taxon>
        <taxon>Beauveria</taxon>
    </lineage>
</organism>
<gene>
    <name evidence="2" type="ORF">BBA_08869</name>
</gene>
<dbReference type="InterPro" id="IPR029063">
    <property type="entry name" value="SAM-dependent_MTases_sf"/>
</dbReference>
<dbReference type="HOGENOM" id="CLU_2454375_0_0_1"/>
<dbReference type="Proteomes" id="UP000002762">
    <property type="component" value="Unassembled WGS sequence"/>
</dbReference>
<dbReference type="InParanoid" id="J4VUL4"/>
<evidence type="ECO:0000313" key="3">
    <source>
        <dbReference type="Proteomes" id="UP000002762"/>
    </source>
</evidence>
<dbReference type="AlphaFoldDB" id="J4VUL4"/>
<evidence type="ECO:0000256" key="1">
    <source>
        <dbReference type="SAM" id="MobiDB-lite"/>
    </source>
</evidence>
<accession>J4VUL4</accession>
<dbReference type="GeneID" id="19891881"/>
<dbReference type="EMBL" id="JH725190">
    <property type="protein sequence ID" value="EJP62195.1"/>
    <property type="molecule type" value="Genomic_DNA"/>
</dbReference>
<feature type="region of interest" description="Disordered" evidence="1">
    <location>
        <begin position="31"/>
        <end position="59"/>
    </location>
</feature>
<proteinExistence type="predicted"/>
<evidence type="ECO:0000313" key="2">
    <source>
        <dbReference type="EMBL" id="EJP62195.1"/>
    </source>
</evidence>
<reference evidence="2 3" key="1">
    <citation type="journal article" date="2012" name="Sci. Rep.">
        <title>Genomic perspectives on the evolution of fungal entomopathogenicity in Beauveria bassiana.</title>
        <authorList>
            <person name="Xiao G."/>
            <person name="Ying S.H."/>
            <person name="Zheng P."/>
            <person name="Wang Z.L."/>
            <person name="Zhang S."/>
            <person name="Xie X.Q."/>
            <person name="Shang Y."/>
            <person name="St Leger R.J."/>
            <person name="Zhao G.P."/>
            <person name="Wang C."/>
            <person name="Feng M.G."/>
        </authorList>
    </citation>
    <scope>NUCLEOTIDE SEQUENCE [LARGE SCALE GENOMIC DNA]</scope>
    <source>
        <strain evidence="2 3">ARSEF 2860</strain>
    </source>
</reference>
<sequence>MPLHVEQRWNAYTDYDPLTDAVWGSTRVTGIESNPPFGPEIEAQESQRAEAPRRRGGSVDTVLCSVPDEKTTLREINRVLKLGSKFIFW</sequence>
<keyword evidence="3" id="KW-1185">Reference proteome</keyword>